<evidence type="ECO:0000259" key="3">
    <source>
        <dbReference type="Pfam" id="PF00685"/>
    </source>
</evidence>
<protein>
    <recommendedName>
        <fullName evidence="3">Sulfotransferase domain-containing protein</fullName>
    </recommendedName>
</protein>
<evidence type="ECO:0000256" key="1">
    <source>
        <dbReference type="ARBA" id="ARBA00005771"/>
    </source>
</evidence>
<evidence type="ECO:0000256" key="2">
    <source>
        <dbReference type="ARBA" id="ARBA00022679"/>
    </source>
</evidence>
<organism evidence="4">
    <name type="scientific">Odontella aurita</name>
    <dbReference type="NCBI Taxonomy" id="265563"/>
    <lineage>
        <taxon>Eukaryota</taxon>
        <taxon>Sar</taxon>
        <taxon>Stramenopiles</taxon>
        <taxon>Ochrophyta</taxon>
        <taxon>Bacillariophyta</taxon>
        <taxon>Mediophyceae</taxon>
        <taxon>Biddulphiophycidae</taxon>
        <taxon>Eupodiscales</taxon>
        <taxon>Odontellaceae</taxon>
        <taxon>Odontella</taxon>
    </lineage>
</organism>
<dbReference type="InterPro" id="IPR027417">
    <property type="entry name" value="P-loop_NTPase"/>
</dbReference>
<comment type="similarity">
    <text evidence="1">Belongs to the sulfotransferase 1 family.</text>
</comment>
<dbReference type="SUPFAM" id="SSF52540">
    <property type="entry name" value="P-loop containing nucleoside triphosphate hydrolases"/>
    <property type="match status" value="1"/>
</dbReference>
<keyword evidence="2" id="KW-0808">Transferase</keyword>
<gene>
    <name evidence="4" type="ORF">OAUR00152_LOCUS31498</name>
</gene>
<dbReference type="EMBL" id="HBKQ01045719">
    <property type="protein sequence ID" value="CAE2270136.1"/>
    <property type="molecule type" value="Transcribed_RNA"/>
</dbReference>
<dbReference type="Pfam" id="PF00685">
    <property type="entry name" value="Sulfotransfer_1"/>
    <property type="match status" value="1"/>
</dbReference>
<dbReference type="Gene3D" id="3.40.50.300">
    <property type="entry name" value="P-loop containing nucleotide triphosphate hydrolases"/>
    <property type="match status" value="1"/>
</dbReference>
<dbReference type="InterPro" id="IPR000863">
    <property type="entry name" value="Sulfotransferase_dom"/>
</dbReference>
<accession>A0A7S4N7Y2</accession>
<reference evidence="4" key="1">
    <citation type="submission" date="2021-01" db="EMBL/GenBank/DDBJ databases">
        <authorList>
            <person name="Corre E."/>
            <person name="Pelletier E."/>
            <person name="Niang G."/>
            <person name="Scheremetjew M."/>
            <person name="Finn R."/>
            <person name="Kale V."/>
            <person name="Holt S."/>
            <person name="Cochrane G."/>
            <person name="Meng A."/>
            <person name="Brown T."/>
            <person name="Cohen L."/>
        </authorList>
    </citation>
    <scope>NUCLEOTIDE SEQUENCE</scope>
    <source>
        <strain evidence="4">Isolate 1302-5</strain>
    </source>
</reference>
<evidence type="ECO:0000313" key="4">
    <source>
        <dbReference type="EMBL" id="CAE2270136.1"/>
    </source>
</evidence>
<sequence>MSGAGGGGAMTSTLSEMPLLSITSPETVELCKSLPLQDGDVFICSYPKSGTTWTQHIVLSLLMRHRRNKAAAAAAVESSSPPAEPLKYDHVSDYAPFYEVDRHWNVEHRDLIDSIRENHDRLGRRVFNTHLRWDMLPRSSPDASTYDGAKRNAKFIYLVRSPLDVCVSFYYHLSHQEEGRYTGTFDEFFREWIRGKIAFGSWIDHVLSYAPSLSSSRDDVLFVSYEEMLSDTRTTATALAKFLSARVSDSDLDEMLPTFSFASMKSDLDKFRPRSVAWRNDFQFLRRGVSGDSRTAADDEQRGMWRERLEREDFEGRLRCILKADDERDDDGDALEKILGLLS</sequence>
<proteinExistence type="inferred from homology"/>
<dbReference type="PANTHER" id="PTHR11783">
    <property type="entry name" value="SULFOTRANSFERASE SULT"/>
    <property type="match status" value="1"/>
</dbReference>
<dbReference type="GO" id="GO:0008146">
    <property type="term" value="F:sulfotransferase activity"/>
    <property type="evidence" value="ECO:0007669"/>
    <property type="project" value="InterPro"/>
</dbReference>
<dbReference type="AlphaFoldDB" id="A0A7S4N7Y2"/>
<feature type="domain" description="Sulfotransferase" evidence="3">
    <location>
        <begin position="38"/>
        <end position="302"/>
    </location>
</feature>
<name>A0A7S4N7Y2_9STRA</name>